<keyword evidence="2 5" id="KW-0812">Transmembrane</keyword>
<proteinExistence type="predicted"/>
<keyword evidence="4 5" id="KW-0472">Membrane</keyword>
<dbReference type="EMBL" id="CATKSH010000024">
    <property type="protein sequence ID" value="CAI9121813.1"/>
    <property type="molecule type" value="Genomic_DNA"/>
</dbReference>
<evidence type="ECO:0000256" key="5">
    <source>
        <dbReference type="SAM" id="Phobius"/>
    </source>
</evidence>
<reference evidence="6" key="1">
    <citation type="submission" date="2023-03" db="EMBL/GenBank/DDBJ databases">
        <authorList>
            <person name="Cleenwerck I."/>
        </authorList>
    </citation>
    <scope>NUCLEOTIDE SEQUENCE</scope>
    <source>
        <strain evidence="6">LMG 32879</strain>
    </source>
</reference>
<dbReference type="Pfam" id="PF07869">
    <property type="entry name" value="DUF1656"/>
    <property type="match status" value="1"/>
</dbReference>
<name>A0AA35VCT4_9PROT</name>
<dbReference type="Proteomes" id="UP001176960">
    <property type="component" value="Unassembled WGS sequence"/>
</dbReference>
<dbReference type="RefSeq" id="WP_289840959.1">
    <property type="nucleotide sequence ID" value="NZ_CATKSH010000024.1"/>
</dbReference>
<dbReference type="InterPro" id="IPR012451">
    <property type="entry name" value="DUF1656"/>
</dbReference>
<keyword evidence="3 5" id="KW-1133">Transmembrane helix</keyword>
<comment type="caution">
    <text evidence="6">The sequence shown here is derived from an EMBL/GenBank/DDBJ whole genome shotgun (WGS) entry which is preliminary data.</text>
</comment>
<accession>A0AA35VCT4</accession>
<feature type="transmembrane region" description="Helical" evidence="5">
    <location>
        <begin position="6"/>
        <end position="29"/>
    </location>
</feature>
<evidence type="ECO:0000256" key="2">
    <source>
        <dbReference type="ARBA" id="ARBA00022692"/>
    </source>
</evidence>
<organism evidence="6 7">
    <name type="scientific">Brytella acorum</name>
    <dbReference type="NCBI Taxonomy" id="2959299"/>
    <lineage>
        <taxon>Bacteria</taxon>
        <taxon>Pseudomonadati</taxon>
        <taxon>Pseudomonadota</taxon>
        <taxon>Alphaproteobacteria</taxon>
        <taxon>Acetobacterales</taxon>
        <taxon>Acetobacteraceae</taxon>
        <taxon>Brytella</taxon>
    </lineage>
</organism>
<evidence type="ECO:0000256" key="1">
    <source>
        <dbReference type="ARBA" id="ARBA00022475"/>
    </source>
</evidence>
<evidence type="ECO:0000256" key="3">
    <source>
        <dbReference type="ARBA" id="ARBA00022989"/>
    </source>
</evidence>
<evidence type="ECO:0000313" key="6">
    <source>
        <dbReference type="EMBL" id="CAI9121813.1"/>
    </source>
</evidence>
<protein>
    <submittedName>
        <fullName evidence="6">DUF1656 domain-containing protein</fullName>
    </submittedName>
</protein>
<sequence>MLSEFNLFGVLIAPIVVYAIAAIPATLLLRFLFWRTGAIEWFWHVALFEVALYVSVLCLLILYV</sequence>
<dbReference type="AlphaFoldDB" id="A0AA35VCT4"/>
<keyword evidence="1" id="KW-1003">Cell membrane</keyword>
<evidence type="ECO:0000313" key="7">
    <source>
        <dbReference type="Proteomes" id="UP001176960"/>
    </source>
</evidence>
<gene>
    <name evidence="6" type="ORF">LMG32879_002667</name>
</gene>
<evidence type="ECO:0000256" key="4">
    <source>
        <dbReference type="ARBA" id="ARBA00023136"/>
    </source>
</evidence>
<keyword evidence="7" id="KW-1185">Reference proteome</keyword>
<feature type="transmembrane region" description="Helical" evidence="5">
    <location>
        <begin position="41"/>
        <end position="63"/>
    </location>
</feature>